<evidence type="ECO:0000256" key="10">
    <source>
        <dbReference type="ARBA" id="ARBA00022842"/>
    </source>
</evidence>
<keyword evidence="11" id="KW-0007">Acetylation</keyword>
<evidence type="ECO:0000256" key="12">
    <source>
        <dbReference type="ARBA" id="ARBA00023136"/>
    </source>
</evidence>
<keyword evidence="9" id="KW-0378">Hydrolase</keyword>
<gene>
    <name evidence="21" type="ORF">GEV33_004310</name>
</gene>
<dbReference type="Pfam" id="PF05761">
    <property type="entry name" value="5_nucleotid"/>
    <property type="match status" value="1"/>
</dbReference>
<evidence type="ECO:0000256" key="8">
    <source>
        <dbReference type="ARBA" id="ARBA00022786"/>
    </source>
</evidence>
<keyword evidence="8" id="KW-0833">Ubl conjugation pathway</keyword>
<evidence type="ECO:0000256" key="14">
    <source>
        <dbReference type="ARBA" id="ARBA00023288"/>
    </source>
</evidence>
<evidence type="ECO:0000256" key="9">
    <source>
        <dbReference type="ARBA" id="ARBA00022801"/>
    </source>
</evidence>
<dbReference type="InterPro" id="IPR013932">
    <property type="entry name" value="TATA-bd_TIP120"/>
</dbReference>
<sequence>MASVSYQIANLLEKMQSSDKDFRFMATNDLMAELQKDSIKLDDDSERKVVRMLLKLLEDKNGEVQNLAVKCLGPLVNKVKEFQVETIVEALCTNMVSDKEQLRDISSIGLKTVIAELPQAPGGLSGNICKRITGRLTTAIERQDDVSVQLEALDIVTDLLYRFGNVLQSYHSSILNALLPQLCSQRQAVRKRTICACSNLVLSCNNALYNKLIEHLYNGMRTDTKNSQIRTYVQCIAAVCRQSGHKFGEHIEKFVPLIQMWSGVDDDETREFCLQAFESFINRCPKEITPRISAVIITLRYKPYVRRECHVVSCMRDYLLNIAPPTYFLFDGGSLFASSMCLTIALSDDGDDKAMGAYDDEEEEENDEYSDDDDMSWKVRRAAAKCLESIICTRHELLSEFYRVLSPVLISRFKEREENVKSDIFRAYIALLRQTKSTINVNIDPNSMEQEEMPIYLLQQQVPMIVKGVQTQMKEKSMKTRQDCFQLLKELCHVLPGALTHHIGDLMPGILFSLSEKNGSSNMKIDGLSFIFCLLTSHPPEVFHPHINIILPPVINNVGDSFYKITAEALSVLKELVKVIRPLNKESNFDFTPFVKDIYICTLMRLKTADIDQEVKEKAISTMGQVICNLGDHLSSELPFCLPLFLDRLRNEITRLTTVKALTKIAGSPLGIELPILDEAVPILGLFLRKNQRALKLGTLQLIDCLIKNYHVYMYVELLHHIIVEVPPLLDESDLHIAQYTLVILKSIAEYHPRALQDLPNNIFPQILVLVKSPLLQGSALNSMLEFFKTLVQCNLPGLSYNDLLQFLIHPVSISQGVGAGDVVIHKQAYYSLAKCVAAITVTMQHTALHIVPQFINEIRTARHDSQKIFTLLVVGEIGREIDLTGFANLEQIISEAFFAVSEEVKSAASYALGSIAIGNLQQYLPFILTEDEEEPRRQYLLLHSLKEVIACLSSTPEGIQQLLPFVPAIWDTLYRHCESEEEGTRNVVSECLGKLTLIDPNHLLPKLKESLTSDSSLMRTTIVTAIKFTISDQPASIDALLRQCIGEFLNTLEDPDLNVRRVALVAFNSAAHNKPSLIRDLLDTILPRLYHETNIKRDLIREVEMGPFKHTVDDGLDLRKAAFECMYTLLDSCLDRIDIFEFINHVELGLKDHYDIKMLTYLMVSRLSQICPGAVLQSLDRLVEPLKATCTMKVKANSVKQEYEKQDELKRSALRAVVALLSIPDADKNQHLNEFVTQIKTSSELAQIFDSIQKDSNNSINDFFLMDQNENGKCSFTLTDRAEWQYSEREKENVEGFYTRTNRGNRIACLFVRCSNTARFTILFSHGNAVDLGQMSSFYLGLGSRINCNIFSYDYSGYGVSAGKPSEKNLYADIDAAWQALRTRYGISPENIILYGQSIGTVPTVDLAARYEVGAVILHSPLMSGMRVAFPNTKRTWFFDAFPSIDKVPKVMSPTLVIHGTEDEVIDFSHGLTIFEKCPRAVEPLWVEFRNLKFGGGEVALARGSGLGDPPVRYASVLPFTTPRSARAFWHFGTCRTSMQQRPQFATFPPSGSGATIESALSASLQQCATMQLSKRQSTLSKLTCTNKKSFIHLEKGPRYMSTMFNTQENLSSVFRFTDYDCIGFDLDNTLSRYKVGAMIEMEYELMAKFLVEKKGYSQEHLLKNPFDHNFILRGLIVDDENGNILRIGPDGYVLQASHGTTMLKDKEIEEYYPNRHWEPSDVFVRNPLKTWNGPYSERMRTLLDYFDIAASLLFARAIDLVDQEKTEKQSKYYVWLDVQEALQDMFNRQNFPTGEGGYFAEIKSSPDKYYHECSKQLLKWLKNLKEQNKLLFVLTGSNVDFASHTAFNTLGPDWRDYFDIVVCFAKKPGFFTMERDFLRVEGHHEGEPVSLAQLELGGLYSQGNWTDLHKFLTKHVAKDNPKFLYVGDNLIQDIFTPHIHSQCDTVAVCEELEAEGVQGYERWHPDQEFLTSTVWGSYFKCNNVNTNWYDLMKKHSRLCVPSIEYVAALPIDHEFQGNDV</sequence>
<dbReference type="NCBIfam" id="TIGR02244">
    <property type="entry name" value="HAD-IG-Ncltidse"/>
    <property type="match status" value="1"/>
</dbReference>
<evidence type="ECO:0000256" key="15">
    <source>
        <dbReference type="ARBA" id="ARBA00038397"/>
    </source>
</evidence>
<evidence type="ECO:0000256" key="6">
    <source>
        <dbReference type="ARBA" id="ARBA00022723"/>
    </source>
</evidence>
<keyword evidence="12" id="KW-0472">Membrane</keyword>
<dbReference type="InterPro" id="IPR039852">
    <property type="entry name" value="CAND1/CAND2"/>
</dbReference>
<evidence type="ECO:0000256" key="11">
    <source>
        <dbReference type="ARBA" id="ARBA00022990"/>
    </source>
</evidence>
<keyword evidence="22" id="KW-1185">Reference proteome</keyword>
<dbReference type="GO" id="GO:0012505">
    <property type="term" value="C:endomembrane system"/>
    <property type="evidence" value="ECO:0007669"/>
    <property type="project" value="UniProtKB-SubCell"/>
</dbReference>
<evidence type="ECO:0000256" key="4">
    <source>
        <dbReference type="ARBA" id="ARBA00012423"/>
    </source>
</evidence>
<dbReference type="EMBL" id="JABDTM020017586">
    <property type="protein sequence ID" value="KAH0818480.1"/>
    <property type="molecule type" value="Genomic_DNA"/>
</dbReference>
<proteinExistence type="inferred from homology"/>
<dbReference type="SUPFAM" id="SSF56784">
    <property type="entry name" value="HAD-like"/>
    <property type="match status" value="1"/>
</dbReference>
<dbReference type="InterPro" id="IPR008380">
    <property type="entry name" value="HAD-SF_hydro_IG_5-nucl"/>
</dbReference>
<feature type="domain" description="Stalled ribosome sensor GCN1-like HEAT repeats region" evidence="20">
    <location>
        <begin position="163"/>
        <end position="287"/>
    </location>
</feature>
<keyword evidence="6" id="KW-0479">Metal-binding</keyword>
<dbReference type="Proteomes" id="UP000719412">
    <property type="component" value="Unassembled WGS sequence"/>
</dbReference>
<dbReference type="Gene3D" id="3.40.50.1820">
    <property type="entry name" value="alpha/beta hydrolase"/>
    <property type="match status" value="1"/>
</dbReference>
<dbReference type="FunFam" id="3.40.50.1820:FF:000008">
    <property type="entry name" value="Alpha/beta hydrolase domain-containing protein 17B"/>
    <property type="match status" value="1"/>
</dbReference>
<evidence type="ECO:0000256" key="3">
    <source>
        <dbReference type="ARBA" id="ARBA00009589"/>
    </source>
</evidence>
<dbReference type="Pfam" id="PF23271">
    <property type="entry name" value="HEAT_GCN1"/>
    <property type="match status" value="1"/>
</dbReference>
<dbReference type="FunFam" id="3.40.50.1000:FF:000086">
    <property type="entry name" value="LD24878p"/>
    <property type="match status" value="1"/>
</dbReference>
<dbReference type="InterPro" id="IPR057546">
    <property type="entry name" value="HEAT_GCN1"/>
</dbReference>
<reference evidence="21" key="2">
    <citation type="submission" date="2021-08" db="EMBL/GenBank/DDBJ databases">
        <authorList>
            <person name="Eriksson T."/>
        </authorList>
    </citation>
    <scope>NUCLEOTIDE SEQUENCE</scope>
    <source>
        <strain evidence="21">Stoneville</strain>
        <tissue evidence="21">Whole head</tissue>
    </source>
</reference>
<dbReference type="GO" id="GO:0010265">
    <property type="term" value="P:SCF complex assembly"/>
    <property type="evidence" value="ECO:0007669"/>
    <property type="project" value="InterPro"/>
</dbReference>
<dbReference type="SUPFAM" id="SSF48371">
    <property type="entry name" value="ARM repeat"/>
    <property type="match status" value="1"/>
</dbReference>
<evidence type="ECO:0000259" key="20">
    <source>
        <dbReference type="Pfam" id="PF23271"/>
    </source>
</evidence>
<comment type="caution">
    <text evidence="21">The sequence shown here is derived from an EMBL/GenBank/DDBJ whole genome shotgun (WGS) entry which is preliminary data.</text>
</comment>
<dbReference type="GO" id="GO:0005886">
    <property type="term" value="C:plasma membrane"/>
    <property type="evidence" value="ECO:0007669"/>
    <property type="project" value="UniProtKB-SubCell"/>
</dbReference>
<evidence type="ECO:0000256" key="7">
    <source>
        <dbReference type="ARBA" id="ARBA00022737"/>
    </source>
</evidence>
<evidence type="ECO:0000256" key="1">
    <source>
        <dbReference type="ARBA" id="ARBA00004236"/>
    </source>
</evidence>
<evidence type="ECO:0000256" key="16">
    <source>
        <dbReference type="ARBA" id="ARBA00046278"/>
    </source>
</evidence>
<accession>A0A8J6LEK3</accession>
<dbReference type="GO" id="GO:0008474">
    <property type="term" value="F:palmitoyl-(protein) hydrolase activity"/>
    <property type="evidence" value="ECO:0007669"/>
    <property type="project" value="UniProtKB-EC"/>
</dbReference>
<dbReference type="GO" id="GO:0046872">
    <property type="term" value="F:metal ion binding"/>
    <property type="evidence" value="ECO:0007669"/>
    <property type="project" value="UniProtKB-KW"/>
</dbReference>
<dbReference type="InterPro" id="IPR016024">
    <property type="entry name" value="ARM-type_fold"/>
</dbReference>
<comment type="catalytic activity">
    <reaction evidence="17">
        <text>S-hexadecanoyl-L-cysteinyl-[protein] + H2O = L-cysteinyl-[protein] + hexadecanoate + H(+)</text>
        <dbReference type="Rhea" id="RHEA:19233"/>
        <dbReference type="Rhea" id="RHEA-COMP:10131"/>
        <dbReference type="Rhea" id="RHEA-COMP:11032"/>
        <dbReference type="ChEBI" id="CHEBI:7896"/>
        <dbReference type="ChEBI" id="CHEBI:15377"/>
        <dbReference type="ChEBI" id="CHEBI:15378"/>
        <dbReference type="ChEBI" id="CHEBI:29950"/>
        <dbReference type="ChEBI" id="CHEBI:74151"/>
        <dbReference type="EC" id="3.1.2.22"/>
    </reaction>
</comment>
<dbReference type="InterPro" id="IPR011989">
    <property type="entry name" value="ARM-like"/>
</dbReference>
<organism evidence="21 22">
    <name type="scientific">Tenebrio molitor</name>
    <name type="common">Yellow mealworm beetle</name>
    <dbReference type="NCBI Taxonomy" id="7067"/>
    <lineage>
        <taxon>Eukaryota</taxon>
        <taxon>Metazoa</taxon>
        <taxon>Ecdysozoa</taxon>
        <taxon>Arthropoda</taxon>
        <taxon>Hexapoda</taxon>
        <taxon>Insecta</taxon>
        <taxon>Pterygota</taxon>
        <taxon>Neoptera</taxon>
        <taxon>Endopterygota</taxon>
        <taxon>Coleoptera</taxon>
        <taxon>Polyphaga</taxon>
        <taxon>Cucujiformia</taxon>
        <taxon>Tenebrionidae</taxon>
        <taxon>Tenebrio</taxon>
    </lineage>
</organism>
<evidence type="ECO:0000259" key="19">
    <source>
        <dbReference type="Pfam" id="PF08623"/>
    </source>
</evidence>
<evidence type="ECO:0000256" key="18">
    <source>
        <dbReference type="ARBA" id="ARBA00069357"/>
    </source>
</evidence>
<dbReference type="InterPro" id="IPR036412">
    <property type="entry name" value="HAD-like_sf"/>
</dbReference>
<keyword evidence="13" id="KW-0564">Palmitate</keyword>
<evidence type="ECO:0000256" key="5">
    <source>
        <dbReference type="ARBA" id="ARBA00022475"/>
    </source>
</evidence>
<dbReference type="InterPro" id="IPR029058">
    <property type="entry name" value="AB_hydrolase_fold"/>
</dbReference>
<dbReference type="PANTHER" id="PTHR12696">
    <property type="entry name" value="TIP120"/>
    <property type="match status" value="1"/>
</dbReference>
<keyword evidence="5" id="KW-1003">Cell membrane</keyword>
<keyword evidence="14" id="KW-0449">Lipoprotein</keyword>
<name>A0A8J6LEK3_TENMO</name>
<dbReference type="Pfam" id="PF08623">
    <property type="entry name" value="TIP120"/>
    <property type="match status" value="1"/>
</dbReference>
<comment type="similarity">
    <text evidence="3">Belongs to the 5'(3')-deoxyribonucleotidase family.</text>
</comment>
<keyword evidence="7" id="KW-0677">Repeat</keyword>
<evidence type="ECO:0000313" key="21">
    <source>
        <dbReference type="EMBL" id="KAH0818480.1"/>
    </source>
</evidence>
<comment type="subcellular location">
    <subcellularLocation>
        <location evidence="1">Cell membrane</location>
    </subcellularLocation>
    <subcellularLocation>
        <location evidence="16">Endomembrane system</location>
        <topology evidence="16">Lipid-anchor</topology>
        <orientation evidence="16">Cytoplasmic side</orientation>
    </subcellularLocation>
</comment>
<evidence type="ECO:0000256" key="13">
    <source>
        <dbReference type="ARBA" id="ARBA00023139"/>
    </source>
</evidence>
<keyword evidence="10" id="KW-0460">Magnesium</keyword>
<dbReference type="Pfam" id="PF25782">
    <property type="entry name" value="TPR_CAND1"/>
    <property type="match status" value="1"/>
</dbReference>
<evidence type="ECO:0000313" key="22">
    <source>
        <dbReference type="Proteomes" id="UP000719412"/>
    </source>
</evidence>
<dbReference type="EC" id="3.1.2.22" evidence="4"/>
<comment type="similarity">
    <text evidence="2">Belongs to the CAND family.</text>
</comment>
<feature type="domain" description="TATA-binding protein interacting (TIP20)" evidence="19">
    <location>
        <begin position="1078"/>
        <end position="1241"/>
    </location>
</feature>
<comment type="similarity">
    <text evidence="15">Belongs to the AB hydrolase superfamily. ABHD17 family.</text>
</comment>
<protein>
    <recommendedName>
        <fullName evidence="18">5'-nucleotidase domain-containing protein 1</fullName>
        <ecNumber evidence="4">3.1.2.22</ecNumber>
    </recommendedName>
</protein>
<dbReference type="Gene3D" id="3.40.50.1000">
    <property type="entry name" value="HAD superfamily/HAD-like"/>
    <property type="match status" value="1"/>
</dbReference>
<dbReference type="SUPFAM" id="SSF53474">
    <property type="entry name" value="alpha/beta-Hydrolases"/>
    <property type="match status" value="1"/>
</dbReference>
<evidence type="ECO:0000256" key="2">
    <source>
        <dbReference type="ARBA" id="ARBA00007657"/>
    </source>
</evidence>
<dbReference type="InterPro" id="IPR023214">
    <property type="entry name" value="HAD_sf"/>
</dbReference>
<dbReference type="Gene3D" id="1.25.10.10">
    <property type="entry name" value="Leucine-rich Repeat Variant"/>
    <property type="match status" value="1"/>
</dbReference>
<reference evidence="21" key="1">
    <citation type="journal article" date="2020" name="J Insects Food Feed">
        <title>The yellow mealworm (Tenebrio molitor) genome: a resource for the emerging insects as food and feed industry.</title>
        <authorList>
            <person name="Eriksson T."/>
            <person name="Andere A."/>
            <person name="Kelstrup H."/>
            <person name="Emery V."/>
            <person name="Picard C."/>
        </authorList>
    </citation>
    <scope>NUCLEOTIDE SEQUENCE</scope>
    <source>
        <strain evidence="21">Stoneville</strain>
        <tissue evidence="21">Whole head</tissue>
    </source>
</reference>
<evidence type="ECO:0000256" key="17">
    <source>
        <dbReference type="ARBA" id="ARBA00047337"/>
    </source>
</evidence>